<dbReference type="Proteomes" id="UP000609064">
    <property type="component" value="Unassembled WGS sequence"/>
</dbReference>
<sequence length="116" mass="13223">MLFVKQGFNISKNGVVAEIQHSHNGLPNGTFLQSTISNKIWEIKGRLTFSHVEHLQVLFENETLSPMLMSFASTEQLEKSKSEILKSEKANIFQYIIYNRENSIPKDGEELIAINL</sequence>
<reference evidence="1" key="2">
    <citation type="submission" date="2020-09" db="EMBL/GenBank/DDBJ databases">
        <authorList>
            <person name="Sun Q."/>
            <person name="Zhou Y."/>
        </authorList>
    </citation>
    <scope>NUCLEOTIDE SEQUENCE</scope>
    <source>
        <strain evidence="1">CGMCC 1.15958</strain>
    </source>
</reference>
<evidence type="ECO:0000313" key="2">
    <source>
        <dbReference type="Proteomes" id="UP000609064"/>
    </source>
</evidence>
<evidence type="ECO:0000313" key="1">
    <source>
        <dbReference type="EMBL" id="GGD53967.1"/>
    </source>
</evidence>
<protein>
    <submittedName>
        <fullName evidence="1">Uncharacterized protein</fullName>
    </submittedName>
</protein>
<proteinExistence type="predicted"/>
<gene>
    <name evidence="1" type="ORF">GCM10011514_17700</name>
</gene>
<dbReference type="EMBL" id="BMKK01000003">
    <property type="protein sequence ID" value="GGD53967.1"/>
    <property type="molecule type" value="Genomic_DNA"/>
</dbReference>
<name>A0A917DPG8_9BACT</name>
<reference evidence="1" key="1">
    <citation type="journal article" date="2014" name="Int. J. Syst. Evol. Microbiol.">
        <title>Complete genome sequence of Corynebacterium casei LMG S-19264T (=DSM 44701T), isolated from a smear-ripened cheese.</title>
        <authorList>
            <consortium name="US DOE Joint Genome Institute (JGI-PGF)"/>
            <person name="Walter F."/>
            <person name="Albersmeier A."/>
            <person name="Kalinowski J."/>
            <person name="Ruckert C."/>
        </authorList>
    </citation>
    <scope>NUCLEOTIDE SEQUENCE</scope>
    <source>
        <strain evidence="1">CGMCC 1.15958</strain>
    </source>
</reference>
<dbReference type="AlphaFoldDB" id="A0A917DPG8"/>
<organism evidence="1 2">
    <name type="scientific">Emticicia aquatilis</name>
    <dbReference type="NCBI Taxonomy" id="1537369"/>
    <lineage>
        <taxon>Bacteria</taxon>
        <taxon>Pseudomonadati</taxon>
        <taxon>Bacteroidota</taxon>
        <taxon>Cytophagia</taxon>
        <taxon>Cytophagales</taxon>
        <taxon>Leadbetterellaceae</taxon>
        <taxon>Emticicia</taxon>
    </lineage>
</organism>
<accession>A0A917DPG8</accession>
<comment type="caution">
    <text evidence="1">The sequence shown here is derived from an EMBL/GenBank/DDBJ whole genome shotgun (WGS) entry which is preliminary data.</text>
</comment>
<keyword evidence="2" id="KW-1185">Reference proteome</keyword>